<dbReference type="PROSITE" id="PS00092">
    <property type="entry name" value="N6_MTASE"/>
    <property type="match status" value="1"/>
</dbReference>
<evidence type="ECO:0000259" key="6">
    <source>
        <dbReference type="Pfam" id="PF20464"/>
    </source>
</evidence>
<dbReference type="EMBL" id="BAABKB010000013">
    <property type="protein sequence ID" value="GAA5014848.1"/>
    <property type="molecule type" value="Genomic_DNA"/>
</dbReference>
<feature type="domain" description="MmeI-like target recognition" evidence="8">
    <location>
        <begin position="761"/>
        <end position="834"/>
    </location>
</feature>
<dbReference type="PANTHER" id="PTHR33841">
    <property type="entry name" value="DNA METHYLTRANSFERASE YEEA-RELATED"/>
    <property type="match status" value="1"/>
</dbReference>
<dbReference type="RefSeq" id="WP_345650330.1">
    <property type="nucleotide sequence ID" value="NZ_BAABKB010000013.1"/>
</dbReference>
<protein>
    <recommendedName>
        <fullName evidence="1">site-specific DNA-methyltransferase (adenine-specific)</fullName>
        <ecNumber evidence="1">2.1.1.72</ecNumber>
    </recommendedName>
</protein>
<dbReference type="InterPro" id="IPR002052">
    <property type="entry name" value="DNA_methylase_N6_adenine_CS"/>
</dbReference>
<dbReference type="EC" id="2.1.1.72" evidence="1"/>
<sequence>MVTRGSETLRAQLDAFVKYRKEHLTGDEKGEAQVFLDRLFQAFGHEGVREAGATLEMRIKKIDQKGTAFADLMWKPRCLIEMKKVGTNLKRHYRQAFDYWVQAVPDRPRYVVLSNFDEFWIYDFDQQVDEPVDRVALNDLPQRSDAFAFLFPYEERPIFRNDLVAVTREAASDVARVFKQIHGRGIPRIKAQLFTLQSVMAMFAEDIGMLPTHSFSRALDDSATGSEAYDLLFGLFREMNTPGSTPSGRYKGTPYFNGGLFAEVYPVELTTEELNDLRHACETDWSAVRPEIFGTLFEGSMDEGERHAQGAHFTSQADIAKIVGPVVVNPWREKISQAGTISELERLLIELSHYRVLDPACGSGNFLYVAYRELRRIEHEIQTLVAERRRGRHAGQQSISYVPTDHFFGIDVNPFAVEVAKVTMMLAKKLSTVELDDHQEVLPLDNLDDVIIAADALFCEWPQAHAIIGNPPYLGRRKMVAELGAEYCQRLLREHPNVAGVSDFVTYWFPLAHDHLPQGGRAGMVATKTIRENDSRKSSLDYIVDNDGTIFDAVSSQPWSGDAVVHVSLVNWAKGVDVEPKVLWLNDGQLRLEVDKISPTLRPGFDVRNAQDLRANAKPQVCFQGQTPGVTKGFVIDRNARRELTRDVQAQGAIHPFLGGREMLRDTSIGRWVIDIPDADLLKAESRYPGLMRHLASSVLPEREKAAQKEKERNEKAVKANPKAKVNKHHANFLAKWWNLSYRRSDMLDAIIPLDRYLATSRVASVNRPTVFSFVDSAIRPSDSMTVFALDDDYSFGVLSSDFHSAWVKARCSYLKGDPRYTSTTVWESFPWPQSPSQDQVGEVAKAAAAILELRQMYLDQGVPLERQYASLLRPGKNELKSLHERLTEVVRKAYGFTKSDDYLDQLFALNKNLSETAEDVRGPGAMGFRDIRLTDHKILPPIG</sequence>
<dbReference type="Pfam" id="PF20466">
    <property type="entry name" value="MmeI_TRD"/>
    <property type="match status" value="1"/>
</dbReference>
<feature type="compositionally biased region" description="Basic and acidic residues" evidence="5">
    <location>
        <begin position="702"/>
        <end position="718"/>
    </location>
</feature>
<dbReference type="InterPro" id="IPR046819">
    <property type="entry name" value="MmeI_hel"/>
</dbReference>
<name>A0ABP9J1F7_9ACTN</name>
<dbReference type="Pfam" id="PF20464">
    <property type="entry name" value="MmeI_N"/>
    <property type="match status" value="1"/>
</dbReference>
<dbReference type="InterPro" id="IPR046817">
    <property type="entry name" value="MmeI_N"/>
</dbReference>
<dbReference type="InterPro" id="IPR029063">
    <property type="entry name" value="SAM-dependent_MTases_sf"/>
</dbReference>
<dbReference type="InterPro" id="IPR050953">
    <property type="entry name" value="N4_N6_ade-DNA_methylase"/>
</dbReference>
<comment type="catalytic activity">
    <reaction evidence="4">
        <text>a 2'-deoxyadenosine in DNA + S-adenosyl-L-methionine = an N(6)-methyl-2'-deoxyadenosine in DNA + S-adenosyl-L-homocysteine + H(+)</text>
        <dbReference type="Rhea" id="RHEA:15197"/>
        <dbReference type="Rhea" id="RHEA-COMP:12418"/>
        <dbReference type="Rhea" id="RHEA-COMP:12419"/>
        <dbReference type="ChEBI" id="CHEBI:15378"/>
        <dbReference type="ChEBI" id="CHEBI:57856"/>
        <dbReference type="ChEBI" id="CHEBI:59789"/>
        <dbReference type="ChEBI" id="CHEBI:90615"/>
        <dbReference type="ChEBI" id="CHEBI:90616"/>
        <dbReference type="EC" id="2.1.1.72"/>
    </reaction>
</comment>
<feature type="domain" description="MmeI-like helicase spacer" evidence="7">
    <location>
        <begin position="191"/>
        <end position="261"/>
    </location>
</feature>
<feature type="domain" description="MmeI-like DNA-methyltransferase" evidence="9">
    <location>
        <begin position="341"/>
        <end position="571"/>
    </location>
</feature>
<feature type="region of interest" description="Disordered" evidence="5">
    <location>
        <begin position="702"/>
        <end position="722"/>
    </location>
</feature>
<keyword evidence="2 10" id="KW-0489">Methyltransferase</keyword>
<reference evidence="11" key="1">
    <citation type="journal article" date="2019" name="Int. J. Syst. Evol. Microbiol.">
        <title>The Global Catalogue of Microorganisms (GCM) 10K type strain sequencing project: providing services to taxonomists for standard genome sequencing and annotation.</title>
        <authorList>
            <consortium name="The Broad Institute Genomics Platform"/>
            <consortium name="The Broad Institute Genome Sequencing Center for Infectious Disease"/>
            <person name="Wu L."/>
            <person name="Ma J."/>
        </authorList>
    </citation>
    <scope>NUCLEOTIDE SEQUENCE [LARGE SCALE GENOMIC DNA]</scope>
    <source>
        <strain evidence="11">JCM 18409</strain>
    </source>
</reference>
<dbReference type="Gene3D" id="3.40.50.150">
    <property type="entry name" value="Vaccinia Virus protein VP39"/>
    <property type="match status" value="1"/>
</dbReference>
<gene>
    <name evidence="10" type="ORF">GCM10023335_38980</name>
</gene>
<evidence type="ECO:0000259" key="7">
    <source>
        <dbReference type="Pfam" id="PF20465"/>
    </source>
</evidence>
<dbReference type="SUPFAM" id="SSF53335">
    <property type="entry name" value="S-adenosyl-L-methionine-dependent methyltransferases"/>
    <property type="match status" value="1"/>
</dbReference>
<evidence type="ECO:0000256" key="4">
    <source>
        <dbReference type="ARBA" id="ARBA00047942"/>
    </source>
</evidence>
<evidence type="ECO:0000313" key="11">
    <source>
        <dbReference type="Proteomes" id="UP001501759"/>
    </source>
</evidence>
<evidence type="ECO:0000256" key="5">
    <source>
        <dbReference type="SAM" id="MobiDB-lite"/>
    </source>
</evidence>
<dbReference type="GO" id="GO:0008168">
    <property type="term" value="F:methyltransferase activity"/>
    <property type="evidence" value="ECO:0007669"/>
    <property type="project" value="UniProtKB-KW"/>
</dbReference>
<evidence type="ECO:0000256" key="3">
    <source>
        <dbReference type="ARBA" id="ARBA00022679"/>
    </source>
</evidence>
<dbReference type="PANTHER" id="PTHR33841:SF1">
    <property type="entry name" value="DNA METHYLTRANSFERASE A"/>
    <property type="match status" value="1"/>
</dbReference>
<organism evidence="10 11">
    <name type="scientific">Streptomyces siamensis</name>
    <dbReference type="NCBI Taxonomy" id="1274986"/>
    <lineage>
        <taxon>Bacteria</taxon>
        <taxon>Bacillati</taxon>
        <taxon>Actinomycetota</taxon>
        <taxon>Actinomycetes</taxon>
        <taxon>Kitasatosporales</taxon>
        <taxon>Streptomycetaceae</taxon>
        <taxon>Streptomyces</taxon>
    </lineage>
</organism>
<comment type="caution">
    <text evidence="10">The sequence shown here is derived from an EMBL/GenBank/DDBJ whole genome shotgun (WGS) entry which is preliminary data.</text>
</comment>
<evidence type="ECO:0000259" key="9">
    <source>
        <dbReference type="Pfam" id="PF20473"/>
    </source>
</evidence>
<dbReference type="InterPro" id="IPR046820">
    <property type="entry name" value="MmeI_TRD"/>
</dbReference>
<dbReference type="Proteomes" id="UP001501759">
    <property type="component" value="Unassembled WGS sequence"/>
</dbReference>
<accession>A0ABP9J1F7</accession>
<dbReference type="Pfam" id="PF20465">
    <property type="entry name" value="MmeI_hel"/>
    <property type="match status" value="1"/>
</dbReference>
<dbReference type="PRINTS" id="PR00507">
    <property type="entry name" value="N12N6MTFRASE"/>
</dbReference>
<evidence type="ECO:0000259" key="8">
    <source>
        <dbReference type="Pfam" id="PF20466"/>
    </source>
</evidence>
<evidence type="ECO:0000256" key="2">
    <source>
        <dbReference type="ARBA" id="ARBA00022603"/>
    </source>
</evidence>
<evidence type="ECO:0000256" key="1">
    <source>
        <dbReference type="ARBA" id="ARBA00011900"/>
    </source>
</evidence>
<evidence type="ECO:0000313" key="10">
    <source>
        <dbReference type="EMBL" id="GAA5014848.1"/>
    </source>
</evidence>
<keyword evidence="11" id="KW-1185">Reference proteome</keyword>
<proteinExistence type="predicted"/>
<feature type="domain" description="MmeI-like N-terminal" evidence="6">
    <location>
        <begin position="12"/>
        <end position="181"/>
    </location>
</feature>
<dbReference type="InterPro" id="IPR046816">
    <property type="entry name" value="MmeI_Mtase"/>
</dbReference>
<keyword evidence="3" id="KW-0808">Transferase</keyword>
<dbReference type="Pfam" id="PF20473">
    <property type="entry name" value="MmeI_Mtase"/>
    <property type="match status" value="1"/>
</dbReference>
<dbReference type="GO" id="GO:0032259">
    <property type="term" value="P:methylation"/>
    <property type="evidence" value="ECO:0007669"/>
    <property type="project" value="UniProtKB-KW"/>
</dbReference>